<comment type="caution">
    <text evidence="2">The sequence shown here is derived from an EMBL/GenBank/DDBJ whole genome shotgun (WGS) entry which is preliminary data.</text>
</comment>
<accession>A0AAW4UBI4</accession>
<evidence type="ECO:0008006" key="4">
    <source>
        <dbReference type="Google" id="ProtNLM"/>
    </source>
</evidence>
<protein>
    <recommendedName>
        <fullName evidence="4">DUF5082 domain-containing protein</fullName>
    </recommendedName>
</protein>
<dbReference type="AlphaFoldDB" id="A0AAW4UBI4"/>
<evidence type="ECO:0000313" key="3">
    <source>
        <dbReference type="Proteomes" id="UP001197684"/>
    </source>
</evidence>
<keyword evidence="1" id="KW-0175">Coiled coil</keyword>
<evidence type="ECO:0000313" key="2">
    <source>
        <dbReference type="EMBL" id="MCB6939137.1"/>
    </source>
</evidence>
<proteinExistence type="predicted"/>
<name>A0AAW4UBI4_9FIRM</name>
<organism evidence="2 3">
    <name type="scientific">Agathobacter rectalis</name>
    <dbReference type="NCBI Taxonomy" id="39491"/>
    <lineage>
        <taxon>Bacteria</taxon>
        <taxon>Bacillati</taxon>
        <taxon>Bacillota</taxon>
        <taxon>Clostridia</taxon>
        <taxon>Lachnospirales</taxon>
        <taxon>Lachnospiraceae</taxon>
        <taxon>Agathobacter</taxon>
    </lineage>
</organism>
<sequence length="152" mass="18459">MYEFARKGERLWNKKRKEEIRKSIIACDNDIVKLRSQAENLEEIIKNQKCTQKRFESECDKYEIKRQKKKIKLENMSCLIQNVKLVERYVGRMSDRVSGNCYNVNSNRLLNMMKQMDKEILNNENMLEEKYDMISSIMYKRQILKYELRRLG</sequence>
<dbReference type="RefSeq" id="WP_306781067.1">
    <property type="nucleotide sequence ID" value="NZ_JAJCJK010000020.1"/>
</dbReference>
<feature type="coiled-coil region" evidence="1">
    <location>
        <begin position="31"/>
        <end position="58"/>
    </location>
</feature>
<evidence type="ECO:0000256" key="1">
    <source>
        <dbReference type="SAM" id="Coils"/>
    </source>
</evidence>
<dbReference type="Proteomes" id="UP001197684">
    <property type="component" value="Unassembled WGS sequence"/>
</dbReference>
<reference evidence="2" key="1">
    <citation type="submission" date="2021-10" db="EMBL/GenBank/DDBJ databases">
        <title>Collection of gut derived symbiotic bacterial strains cultured from healthy donors.</title>
        <authorList>
            <person name="Lin H."/>
            <person name="Littmann E."/>
            <person name="Kohout C."/>
            <person name="Pamer E.G."/>
        </authorList>
    </citation>
    <scope>NUCLEOTIDE SEQUENCE</scope>
    <source>
        <strain evidence="2">DFI.9.42</strain>
    </source>
</reference>
<dbReference type="EMBL" id="JAJCJK010000020">
    <property type="protein sequence ID" value="MCB6939137.1"/>
    <property type="molecule type" value="Genomic_DNA"/>
</dbReference>
<gene>
    <name evidence="2" type="ORF">LIZ56_12070</name>
</gene>